<dbReference type="AlphaFoldDB" id="A0A931I5C2"/>
<sequence length="154" mass="16252">MNSHRGWLGAVVLAVALAASGAAHAGEINEIDGVAIKGYDPVAYFEDAAPVAGRADITAEHAGATFRFADTGNRDAFLADPARYAPQYGGFCAYGTARGYKAGIDPAAFTIVDGKLYLNYDTGVQATWAKDVPGYIARADGNWPEVKLTTKVHR</sequence>
<evidence type="ECO:0000256" key="1">
    <source>
        <dbReference type="SAM" id="SignalP"/>
    </source>
</evidence>
<dbReference type="RefSeq" id="WP_197312598.1">
    <property type="nucleotide sequence ID" value="NZ_JADZLT010000055.1"/>
</dbReference>
<proteinExistence type="predicted"/>
<evidence type="ECO:0000313" key="2">
    <source>
        <dbReference type="EMBL" id="MBH0239510.1"/>
    </source>
</evidence>
<reference evidence="2" key="1">
    <citation type="submission" date="2020-12" db="EMBL/GenBank/DDBJ databases">
        <title>Methylobrevis albus sp. nov., isolated from fresh water lack sediment.</title>
        <authorList>
            <person name="Zou Q."/>
        </authorList>
    </citation>
    <scope>NUCLEOTIDE SEQUENCE</scope>
    <source>
        <strain evidence="2">L22</strain>
    </source>
</reference>
<dbReference type="Proteomes" id="UP000631694">
    <property type="component" value="Unassembled WGS sequence"/>
</dbReference>
<name>A0A931I5C2_9HYPH</name>
<keyword evidence="3" id="KW-1185">Reference proteome</keyword>
<feature type="chain" id="PRO_5037507365" evidence="1">
    <location>
        <begin position="26"/>
        <end position="154"/>
    </location>
</feature>
<feature type="signal peptide" evidence="1">
    <location>
        <begin position="1"/>
        <end position="25"/>
    </location>
</feature>
<organism evidence="2 3">
    <name type="scientific">Methylobrevis albus</name>
    <dbReference type="NCBI Taxonomy" id="2793297"/>
    <lineage>
        <taxon>Bacteria</taxon>
        <taxon>Pseudomonadati</taxon>
        <taxon>Pseudomonadota</taxon>
        <taxon>Alphaproteobacteria</taxon>
        <taxon>Hyphomicrobiales</taxon>
        <taxon>Pleomorphomonadaceae</taxon>
        <taxon>Methylobrevis</taxon>
    </lineage>
</organism>
<comment type="caution">
    <text evidence="2">The sequence shown here is derived from an EMBL/GenBank/DDBJ whole genome shotgun (WGS) entry which is preliminary data.</text>
</comment>
<accession>A0A931I5C2</accession>
<protein>
    <submittedName>
        <fullName evidence="2">Tat pathway signal sequence domain protein</fullName>
    </submittedName>
</protein>
<gene>
    <name evidence="2" type="ORF">I5731_16935</name>
</gene>
<dbReference type="EMBL" id="JADZLT010000055">
    <property type="protein sequence ID" value="MBH0239510.1"/>
    <property type="molecule type" value="Genomic_DNA"/>
</dbReference>
<dbReference type="NCBIfam" id="NF041384">
    <property type="entry name" value="YHS_seleno_dom"/>
    <property type="match status" value="1"/>
</dbReference>
<keyword evidence="1" id="KW-0732">Signal</keyword>
<evidence type="ECO:0000313" key="3">
    <source>
        <dbReference type="Proteomes" id="UP000631694"/>
    </source>
</evidence>